<accession>A0A220ISZ8</accession>
<sequence length="152" mass="17326">MIKDICSVVWVLITSLILTGCGDELQFKVSSKPRTAPFVTGTLYQMPNGTNDPTKIIETKNLEWLGNVKYQPDADRAVLSYVFKDGNQSLSTYTYAIDLKSLRENPSNTISNDKTPLFILPARIPQRTKEPMTKESEWIIERLTNFDTYKEN</sequence>
<evidence type="ECO:0000313" key="1">
    <source>
        <dbReference type="EMBL" id="ASI37978.1"/>
    </source>
</evidence>
<name>A0A220ISZ8_VIBCL</name>
<organism evidence="1">
    <name type="scientific">Vibrio cholerae non-O1/non-O139</name>
    <dbReference type="NCBI Taxonomy" id="156539"/>
    <lineage>
        <taxon>Bacteria</taxon>
        <taxon>Pseudomonadati</taxon>
        <taxon>Pseudomonadota</taxon>
        <taxon>Gammaproteobacteria</taxon>
        <taxon>Vibrionales</taxon>
        <taxon>Vibrionaceae</taxon>
        <taxon>Vibrio</taxon>
    </lineage>
</organism>
<dbReference type="PROSITE" id="PS51257">
    <property type="entry name" value="PROKAR_LIPOPROTEIN"/>
    <property type="match status" value="1"/>
</dbReference>
<keyword evidence="1" id="KW-0614">Plasmid</keyword>
<proteinExistence type="predicted"/>
<dbReference type="AlphaFoldDB" id="A0A220ISZ8"/>
<protein>
    <recommendedName>
        <fullName evidence="2">Lipoprotein</fullName>
    </recommendedName>
</protein>
<dbReference type="RefSeq" id="WP_000588563.1">
    <property type="nucleotide sequence ID" value="NZ_KY486774.1"/>
</dbReference>
<dbReference type="EMBL" id="KY486774">
    <property type="protein sequence ID" value="ASI37978.1"/>
    <property type="molecule type" value="Genomic_DNA"/>
</dbReference>
<geneLocation type="plasmid" evidence="1">
    <name>pSDH-2</name>
</geneLocation>
<evidence type="ECO:0008006" key="2">
    <source>
        <dbReference type="Google" id="ProtNLM"/>
    </source>
</evidence>
<reference evidence="1" key="1">
    <citation type="submission" date="2017-01" db="EMBL/GenBank/DDBJ databases">
        <title>Complete sequence and distribution of two new cryptic plasmids isolated in clinical Vibrio cholerae non-O1/non-O139 from Haiti.</title>
        <authorList>
            <person name="Ceccarelli D."/>
            <person name="Garriss G."/>
            <person name="Choi S.Y."/>
            <person name="Hasan N.A."/>
            <person name="Stepanauskas R."/>
            <person name="Pop M."/>
            <person name="Huq A."/>
            <person name="Colwell R.R."/>
        </authorList>
    </citation>
    <scope>NUCLEOTIDE SEQUENCE</scope>
    <source>
        <strain evidence="1">HC-1A2</strain>
        <plasmid evidence="1">pSDH-2</plasmid>
    </source>
</reference>